<dbReference type="EMBL" id="HBIX01023491">
    <property type="protein sequence ID" value="CAE0723538.1"/>
    <property type="molecule type" value="Transcribed_RNA"/>
</dbReference>
<organism evidence="2">
    <name type="scientific">Pseudo-nitzschia australis</name>
    <dbReference type="NCBI Taxonomy" id="44445"/>
    <lineage>
        <taxon>Eukaryota</taxon>
        <taxon>Sar</taxon>
        <taxon>Stramenopiles</taxon>
        <taxon>Ochrophyta</taxon>
        <taxon>Bacillariophyta</taxon>
        <taxon>Bacillariophyceae</taxon>
        <taxon>Bacillariophycidae</taxon>
        <taxon>Bacillariales</taxon>
        <taxon>Bacillariaceae</taxon>
        <taxon>Pseudo-nitzschia</taxon>
    </lineage>
</organism>
<accession>A0A7S4AQD5</accession>
<feature type="region of interest" description="Disordered" evidence="1">
    <location>
        <begin position="236"/>
        <end position="281"/>
    </location>
</feature>
<dbReference type="AlphaFoldDB" id="A0A7S4AQD5"/>
<reference evidence="2" key="1">
    <citation type="submission" date="2021-01" db="EMBL/GenBank/DDBJ databases">
        <authorList>
            <person name="Corre E."/>
            <person name="Pelletier E."/>
            <person name="Niang G."/>
            <person name="Scheremetjew M."/>
            <person name="Finn R."/>
            <person name="Kale V."/>
            <person name="Holt S."/>
            <person name="Cochrane G."/>
            <person name="Meng A."/>
            <person name="Brown T."/>
            <person name="Cohen L."/>
        </authorList>
    </citation>
    <scope>NUCLEOTIDE SEQUENCE</scope>
    <source>
        <strain evidence="2">10249 10 AB</strain>
    </source>
</reference>
<proteinExistence type="predicted"/>
<dbReference type="InterPro" id="IPR005358">
    <property type="entry name" value="Puta_zinc/iron-chelating_dom"/>
</dbReference>
<protein>
    <recommendedName>
        <fullName evidence="3">YkgJ family cysteine cluster protein</fullName>
    </recommendedName>
</protein>
<gene>
    <name evidence="2" type="ORF">PAUS00366_LOCUS16294</name>
</gene>
<dbReference type="Pfam" id="PF03692">
    <property type="entry name" value="CxxCxxCC"/>
    <property type="match status" value="1"/>
</dbReference>
<feature type="compositionally biased region" description="Polar residues" evidence="1">
    <location>
        <begin position="240"/>
        <end position="249"/>
    </location>
</feature>
<evidence type="ECO:0000256" key="1">
    <source>
        <dbReference type="SAM" id="MobiDB-lite"/>
    </source>
</evidence>
<evidence type="ECO:0000313" key="2">
    <source>
        <dbReference type="EMBL" id="CAE0723538.1"/>
    </source>
</evidence>
<sequence length="312" mass="35030">MEATIPWPSVLNTRLFCVLAYYTTTTMVFLLCLSENGGISNAFRSSTNPSHRRLPDSSLSLSSLSSEEQLSELELLQRSLYRKEFDNLRQESTWLDSMKQMPFECTGCGNCCKTTGNVYMSPQEVSSAASYKNTTTSEFIDSYAGYRLETTGTSKSVSAGDGEVPWILLQNRDTNHGEGPAACIFLDRETNQCGIYSVRPIQCSTYPFWSNILESKQNWNDEVRRVGVDVDVDMHGADSNEPNNPQDLPSWTPEEGGCEGMKTIGDPTHNESESEGVPTKEALEQLSMYKRADRRLPRNFNKIPLFNDETKK</sequence>
<name>A0A7S4AQD5_9STRA</name>
<dbReference type="PANTHER" id="PTHR35866">
    <property type="entry name" value="PUTATIVE-RELATED"/>
    <property type="match status" value="1"/>
</dbReference>
<evidence type="ECO:0008006" key="3">
    <source>
        <dbReference type="Google" id="ProtNLM"/>
    </source>
</evidence>
<dbReference type="PANTHER" id="PTHR35866:SF1">
    <property type="entry name" value="YKGJ FAMILY CYSTEINE CLUSTER PROTEIN"/>
    <property type="match status" value="1"/>
</dbReference>